<dbReference type="EMBL" id="JAACJM010000043">
    <property type="protein sequence ID" value="KAF5360272.1"/>
    <property type="molecule type" value="Genomic_DNA"/>
</dbReference>
<organism evidence="2 3">
    <name type="scientific">Tetrapyrgos nigripes</name>
    <dbReference type="NCBI Taxonomy" id="182062"/>
    <lineage>
        <taxon>Eukaryota</taxon>
        <taxon>Fungi</taxon>
        <taxon>Dikarya</taxon>
        <taxon>Basidiomycota</taxon>
        <taxon>Agaricomycotina</taxon>
        <taxon>Agaricomycetes</taxon>
        <taxon>Agaricomycetidae</taxon>
        <taxon>Agaricales</taxon>
        <taxon>Marasmiineae</taxon>
        <taxon>Marasmiaceae</taxon>
        <taxon>Tetrapyrgos</taxon>
    </lineage>
</organism>
<comment type="caution">
    <text evidence="2">The sequence shown here is derived from an EMBL/GenBank/DDBJ whole genome shotgun (WGS) entry which is preliminary data.</text>
</comment>
<dbReference type="OrthoDB" id="10488472at2759"/>
<evidence type="ECO:0000256" key="1">
    <source>
        <dbReference type="SAM" id="SignalP"/>
    </source>
</evidence>
<name>A0A8H5G8E0_9AGAR</name>
<keyword evidence="1" id="KW-0732">Signal</keyword>
<evidence type="ECO:0000313" key="3">
    <source>
        <dbReference type="Proteomes" id="UP000559256"/>
    </source>
</evidence>
<dbReference type="AlphaFoldDB" id="A0A8H5G8E0"/>
<reference evidence="2 3" key="1">
    <citation type="journal article" date="2020" name="ISME J.">
        <title>Uncovering the hidden diversity of litter-decomposition mechanisms in mushroom-forming fungi.</title>
        <authorList>
            <person name="Floudas D."/>
            <person name="Bentzer J."/>
            <person name="Ahren D."/>
            <person name="Johansson T."/>
            <person name="Persson P."/>
            <person name="Tunlid A."/>
        </authorList>
    </citation>
    <scope>NUCLEOTIDE SEQUENCE [LARGE SCALE GENOMIC DNA]</scope>
    <source>
        <strain evidence="2 3">CBS 291.85</strain>
    </source>
</reference>
<keyword evidence="3" id="KW-1185">Reference proteome</keyword>
<feature type="signal peptide" evidence="1">
    <location>
        <begin position="1"/>
        <end position="21"/>
    </location>
</feature>
<gene>
    <name evidence="2" type="ORF">D9758_009139</name>
</gene>
<feature type="chain" id="PRO_5034308066" evidence="1">
    <location>
        <begin position="22"/>
        <end position="278"/>
    </location>
</feature>
<evidence type="ECO:0000313" key="2">
    <source>
        <dbReference type="EMBL" id="KAF5360272.1"/>
    </source>
</evidence>
<dbReference type="Proteomes" id="UP000559256">
    <property type="component" value="Unassembled WGS sequence"/>
</dbReference>
<accession>A0A8H5G8E0</accession>
<proteinExistence type="predicted"/>
<protein>
    <submittedName>
        <fullName evidence="2">Uncharacterized protein</fullName>
    </submittedName>
</protein>
<sequence>MHFQITTVLSTLFTLACFVRALPYGIPRDDTDILKDIGLQINASDYSDLTRALDKRFPPNNVPDHYTAKFNVGGLIFTYTLTRRTGGTTGVIYGVSPHFMLPTGAIAAVAKTIITSPAWNTAPEAQRLQIAGQLLWHGSDQNGRNWIVMKDMIAAGYRSLADWMNLAGNDPQRQFAILMGANVGFIQASERYLNAGMLYSDINVNNIFLAAPQDIYDPNGNLREVRFGASDFIDFDPQGALLGQYSVAQFGGTTAFRKSKRDQFLAEVKATYPHLPWP</sequence>